<dbReference type="SUPFAM" id="SSF52922">
    <property type="entry name" value="TK C-terminal domain-like"/>
    <property type="match status" value="1"/>
</dbReference>
<dbReference type="Pfam" id="PF02780">
    <property type="entry name" value="Transketolase_C"/>
    <property type="match status" value="1"/>
</dbReference>
<protein>
    <submittedName>
        <fullName evidence="5">Pyruvate dehydrogenase E1 component subunit beta</fullName>
    </submittedName>
</protein>
<keyword evidence="2" id="KW-0560">Oxidoreductase</keyword>
<keyword evidence="3" id="KW-0786">Thiamine pyrophosphate</keyword>
<dbReference type="PANTHER" id="PTHR43257">
    <property type="entry name" value="PYRUVATE DEHYDROGENASE E1 COMPONENT BETA SUBUNIT"/>
    <property type="match status" value="1"/>
</dbReference>
<reference evidence="6" key="2">
    <citation type="submission" date="2014-11" db="EMBL/GenBank/DDBJ databases">
        <title>Draft genome sequence of Hydrogenophaga intermedia S1.</title>
        <authorList>
            <person name="Gan H.M."/>
            <person name="Chew T.H."/>
            <person name="Stolz A."/>
        </authorList>
    </citation>
    <scope>NUCLEOTIDE SEQUENCE [LARGE SCALE GENOMIC DNA]</scope>
    <source>
        <strain evidence="6">S1</strain>
    </source>
</reference>
<evidence type="ECO:0000259" key="4">
    <source>
        <dbReference type="SMART" id="SM00861"/>
    </source>
</evidence>
<dbReference type="RefSeq" id="WP_009517643.1">
    <property type="nucleotide sequence ID" value="NZ_CCAE010000040.1"/>
</dbReference>
<feature type="domain" description="Transketolase-like pyrimidine-binding" evidence="4">
    <location>
        <begin position="6"/>
        <end position="180"/>
    </location>
</feature>
<evidence type="ECO:0000313" key="5">
    <source>
        <dbReference type="EMBL" id="CDN89346.1"/>
    </source>
</evidence>
<dbReference type="InterPro" id="IPR009014">
    <property type="entry name" value="Transketo_C/PFOR_II"/>
</dbReference>
<evidence type="ECO:0000256" key="2">
    <source>
        <dbReference type="ARBA" id="ARBA00023002"/>
    </source>
</evidence>
<dbReference type="AlphaFoldDB" id="A0A1L1PTG5"/>
<dbReference type="SMART" id="SM00861">
    <property type="entry name" value="Transket_pyr"/>
    <property type="match status" value="1"/>
</dbReference>
<dbReference type="SUPFAM" id="SSF52518">
    <property type="entry name" value="Thiamin diphosphate-binding fold (THDP-binding)"/>
    <property type="match status" value="1"/>
</dbReference>
<dbReference type="EMBL" id="CCAE010000040">
    <property type="protein sequence ID" value="CDN89346.1"/>
    <property type="molecule type" value="Genomic_DNA"/>
</dbReference>
<comment type="cofactor">
    <cofactor evidence="1">
        <name>thiamine diphosphate</name>
        <dbReference type="ChEBI" id="CHEBI:58937"/>
    </cofactor>
</comment>
<evidence type="ECO:0000256" key="3">
    <source>
        <dbReference type="ARBA" id="ARBA00023052"/>
    </source>
</evidence>
<dbReference type="InterPro" id="IPR005475">
    <property type="entry name" value="Transketolase-like_Pyr-bd"/>
</dbReference>
<keyword evidence="5" id="KW-0670">Pyruvate</keyword>
<dbReference type="CDD" id="cd07036">
    <property type="entry name" value="TPP_PYR_E1-PDHc-beta_like"/>
    <property type="match status" value="1"/>
</dbReference>
<name>A0A1L1PTG5_HYDIT</name>
<dbReference type="InterPro" id="IPR029061">
    <property type="entry name" value="THDP-binding"/>
</dbReference>
<dbReference type="Gene3D" id="3.40.50.970">
    <property type="match status" value="1"/>
</dbReference>
<dbReference type="FunFam" id="3.40.50.970:FF:000001">
    <property type="entry name" value="Pyruvate dehydrogenase E1 beta subunit"/>
    <property type="match status" value="1"/>
</dbReference>
<dbReference type="InterPro" id="IPR033248">
    <property type="entry name" value="Transketolase_C"/>
</dbReference>
<organism evidence="5 6">
    <name type="scientific">Hydrogenophaga intermedia</name>
    <dbReference type="NCBI Taxonomy" id="65786"/>
    <lineage>
        <taxon>Bacteria</taxon>
        <taxon>Pseudomonadati</taxon>
        <taxon>Pseudomonadota</taxon>
        <taxon>Betaproteobacteria</taxon>
        <taxon>Burkholderiales</taxon>
        <taxon>Comamonadaceae</taxon>
        <taxon>Hydrogenophaga</taxon>
    </lineage>
</organism>
<dbReference type="Proteomes" id="UP000028878">
    <property type="component" value="Unassembled WGS sequence"/>
</dbReference>
<reference evidence="6" key="1">
    <citation type="submission" date="2014-02" db="EMBL/GenBank/DDBJ databases">
        <authorList>
            <person name="Gan H."/>
        </authorList>
    </citation>
    <scope>NUCLEOTIDE SEQUENCE [LARGE SCALE GENOMIC DNA]</scope>
    <source>
        <strain evidence="6">S1</strain>
    </source>
</reference>
<evidence type="ECO:0000313" key="6">
    <source>
        <dbReference type="Proteomes" id="UP000028878"/>
    </source>
</evidence>
<dbReference type="PANTHER" id="PTHR43257:SF2">
    <property type="entry name" value="PYRUVATE DEHYDROGENASE E1 COMPONENT SUBUNIT BETA"/>
    <property type="match status" value="1"/>
</dbReference>
<keyword evidence="6" id="KW-1185">Reference proteome</keyword>
<dbReference type="Gene3D" id="3.40.50.920">
    <property type="match status" value="1"/>
</dbReference>
<gene>
    <name evidence="5" type="ORF">BN948_03783</name>
</gene>
<evidence type="ECO:0000256" key="1">
    <source>
        <dbReference type="ARBA" id="ARBA00001964"/>
    </source>
</evidence>
<dbReference type="Pfam" id="PF02779">
    <property type="entry name" value="Transket_pyr"/>
    <property type="match status" value="1"/>
</dbReference>
<sequence>MALIRTTYADAAVRAMTNAMRDDPRVVVLGEDVGRGGIFQQYKGLQAAFGPERVIDTPISEATIVGVGVGMALVGMRPVVEMRVVDFALCAMDEIVNQAAKNRYMFGGQGRVPLVMRLPIGFWANSAAQHSQSLEAWFAHLPGVVVMCPATPQDNFSMLTQALRGEDPVIYMENKELWGLEGEVDDSLIATPGRANVLRRGDDLTLVSWSAAVHTAAKAADELAAQGVRASVIDLGTLWPWDRDAVLADCARTRRLLVVHDAVQAAGFGAEVAATAAQATGCRIGRLGAPRIPVGYATRLETVARVSPAAVVEAALSLMADAPQATAA</sequence>
<proteinExistence type="predicted"/>
<dbReference type="GO" id="GO:0016491">
    <property type="term" value="F:oxidoreductase activity"/>
    <property type="evidence" value="ECO:0007669"/>
    <property type="project" value="UniProtKB-KW"/>
</dbReference>
<accession>A0A1L1PTG5</accession>